<dbReference type="SMART" id="SM00382">
    <property type="entry name" value="AAA"/>
    <property type="match status" value="2"/>
</dbReference>
<name>A0ABY1C477_9FIRM</name>
<evidence type="ECO:0000256" key="5">
    <source>
        <dbReference type="ARBA" id="ARBA00022741"/>
    </source>
</evidence>
<dbReference type="InterPro" id="IPR017871">
    <property type="entry name" value="ABC_transporter-like_CS"/>
</dbReference>
<reference evidence="10 11" key="1">
    <citation type="submission" date="2016-10" db="EMBL/GenBank/DDBJ databases">
        <authorList>
            <person name="Varghese N."/>
            <person name="Submissions S."/>
        </authorList>
    </citation>
    <scope>NUCLEOTIDE SEQUENCE [LARGE SCALE GENOMIC DNA]</scope>
    <source>
        <strain evidence="10 11">ATCC 19403</strain>
    </source>
</reference>
<evidence type="ECO:0000256" key="2">
    <source>
        <dbReference type="ARBA" id="ARBA00022475"/>
    </source>
</evidence>
<keyword evidence="1" id="KW-0813">Transport</keyword>
<dbReference type="SUPFAM" id="SSF52540">
    <property type="entry name" value="P-loop containing nucleoside triphosphate hydrolases"/>
    <property type="match status" value="2"/>
</dbReference>
<dbReference type="NCBIfam" id="NF040905">
    <property type="entry name" value="GguA"/>
    <property type="match status" value="1"/>
</dbReference>
<dbReference type="PROSITE" id="PS50893">
    <property type="entry name" value="ABC_TRANSPORTER_2"/>
    <property type="match status" value="2"/>
</dbReference>
<keyword evidence="4" id="KW-0677">Repeat</keyword>
<evidence type="ECO:0000313" key="10">
    <source>
        <dbReference type="EMBL" id="SET63631.1"/>
    </source>
</evidence>
<organism evidence="10 11">
    <name type="scientific">Lacrimispora sphenoides JCM 1415</name>
    <dbReference type="NCBI Taxonomy" id="1297793"/>
    <lineage>
        <taxon>Bacteria</taxon>
        <taxon>Bacillati</taxon>
        <taxon>Bacillota</taxon>
        <taxon>Clostridia</taxon>
        <taxon>Lachnospirales</taxon>
        <taxon>Lachnospiraceae</taxon>
        <taxon>Lacrimispora</taxon>
    </lineage>
</organism>
<dbReference type="CDD" id="cd03215">
    <property type="entry name" value="ABC_Carb_Monos_II"/>
    <property type="match status" value="1"/>
</dbReference>
<dbReference type="PROSITE" id="PS00211">
    <property type="entry name" value="ABC_TRANSPORTER_1"/>
    <property type="match status" value="1"/>
</dbReference>
<protein>
    <submittedName>
        <fullName evidence="10">Multiple sugar transport system ATP-binding protein</fullName>
    </submittedName>
</protein>
<dbReference type="PANTHER" id="PTHR43790">
    <property type="entry name" value="CARBOHYDRATE TRANSPORT ATP-BINDING PROTEIN MG119-RELATED"/>
    <property type="match status" value="1"/>
</dbReference>
<evidence type="ECO:0000256" key="8">
    <source>
        <dbReference type="ARBA" id="ARBA00023136"/>
    </source>
</evidence>
<evidence type="ECO:0000256" key="7">
    <source>
        <dbReference type="ARBA" id="ARBA00022967"/>
    </source>
</evidence>
<sequence length="515" mass="57261">MSEHILEMNHITKEFYGVKALDDVNIKVKRGEIHALCGENGAGKSTLMNVLSGVYPYGTYSGDIVYNGNVNQFHSIKQSEAKGIVIIHQELALSPYLSVAENVFLGNEQTTVKGVVDWTKTNKRAQEMLEKVGLENENLSVPVSSLGVGKQQLIEIARAMAKQVELLILDEPTAALNDEESRRLLDIMLDLKKHGITCIIISHKLNEISYVADSITVIRDGKTIETLEKGRDEISEDRIIKGMVGRELTNRFPERNCDIGDNIFEVENWNVYHPDDPDRKMIRDISFHVKSGEVVGFAGLMGAGRTELAMSLFGRSYGQKITGAIKINGKQVLIRNVRDAINNKLAYVSEDRKNYGLILIDSVRGNMTLAALRNFFSKRGIVNGNAENLSSEEYRKKINVKANSINQTVSSLSGGNQQKVVLAKWMMTQPDVLILDEPTRGIDIGAKYEIYCVINDLAKAGKAIIVISSELQEIIGICDRIYVINEGHITGELSRDEVSQEKIMKCIMADNGKDE</sequence>
<evidence type="ECO:0000256" key="6">
    <source>
        <dbReference type="ARBA" id="ARBA00022840"/>
    </source>
</evidence>
<feature type="domain" description="ABC transporter" evidence="9">
    <location>
        <begin position="266"/>
        <end position="511"/>
    </location>
</feature>
<feature type="domain" description="ABC transporter" evidence="9">
    <location>
        <begin position="6"/>
        <end position="243"/>
    </location>
</feature>
<dbReference type="Gene3D" id="3.40.50.300">
    <property type="entry name" value="P-loop containing nucleotide triphosphate hydrolases"/>
    <property type="match status" value="2"/>
</dbReference>
<keyword evidence="2" id="KW-1003">Cell membrane</keyword>
<keyword evidence="7" id="KW-1278">Translocase</keyword>
<dbReference type="InterPro" id="IPR003593">
    <property type="entry name" value="AAA+_ATPase"/>
</dbReference>
<evidence type="ECO:0000259" key="9">
    <source>
        <dbReference type="PROSITE" id="PS50893"/>
    </source>
</evidence>
<dbReference type="InterPro" id="IPR050107">
    <property type="entry name" value="ABC_carbohydrate_import_ATPase"/>
</dbReference>
<dbReference type="Proteomes" id="UP000198970">
    <property type="component" value="Chromosome I"/>
</dbReference>
<evidence type="ECO:0000313" key="11">
    <source>
        <dbReference type="Proteomes" id="UP000198970"/>
    </source>
</evidence>
<dbReference type="EMBL" id="LT630003">
    <property type="protein sequence ID" value="SET63631.1"/>
    <property type="molecule type" value="Genomic_DNA"/>
</dbReference>
<accession>A0ABY1C477</accession>
<dbReference type="CDD" id="cd03216">
    <property type="entry name" value="ABC_Carb_Monos_I"/>
    <property type="match status" value="1"/>
</dbReference>
<keyword evidence="11" id="KW-1185">Reference proteome</keyword>
<dbReference type="PANTHER" id="PTHR43790:SF1">
    <property type="entry name" value="XYLOSE IMPORT ATP-BINDING PROTEIN XYLG"/>
    <property type="match status" value="1"/>
</dbReference>
<dbReference type="InterPro" id="IPR003439">
    <property type="entry name" value="ABC_transporter-like_ATP-bd"/>
</dbReference>
<gene>
    <name evidence="10" type="ORF">SAMN02745906_0809</name>
</gene>
<dbReference type="Pfam" id="PF00005">
    <property type="entry name" value="ABC_tran"/>
    <property type="match status" value="2"/>
</dbReference>
<keyword evidence="8" id="KW-0472">Membrane</keyword>
<keyword evidence="6 10" id="KW-0067">ATP-binding</keyword>
<keyword evidence="3 10" id="KW-0762">Sugar transport</keyword>
<evidence type="ECO:0000256" key="3">
    <source>
        <dbReference type="ARBA" id="ARBA00022597"/>
    </source>
</evidence>
<dbReference type="GO" id="GO:0005524">
    <property type="term" value="F:ATP binding"/>
    <property type="evidence" value="ECO:0007669"/>
    <property type="project" value="UniProtKB-KW"/>
</dbReference>
<evidence type="ECO:0000256" key="4">
    <source>
        <dbReference type="ARBA" id="ARBA00022737"/>
    </source>
</evidence>
<proteinExistence type="predicted"/>
<evidence type="ECO:0000256" key="1">
    <source>
        <dbReference type="ARBA" id="ARBA00022448"/>
    </source>
</evidence>
<dbReference type="InterPro" id="IPR053466">
    <property type="entry name" value="L-arabinose_ABC_transporter"/>
</dbReference>
<keyword evidence="5" id="KW-0547">Nucleotide-binding</keyword>
<dbReference type="InterPro" id="IPR027417">
    <property type="entry name" value="P-loop_NTPase"/>
</dbReference>
<dbReference type="RefSeq" id="WP_100041620.1">
    <property type="nucleotide sequence ID" value="NZ_LT630003.1"/>
</dbReference>